<keyword evidence="2" id="KW-0812">Transmembrane</keyword>
<organism evidence="3 4">
    <name type="scientific">Nesidiocoris tenuis</name>
    <dbReference type="NCBI Taxonomy" id="355587"/>
    <lineage>
        <taxon>Eukaryota</taxon>
        <taxon>Metazoa</taxon>
        <taxon>Ecdysozoa</taxon>
        <taxon>Arthropoda</taxon>
        <taxon>Hexapoda</taxon>
        <taxon>Insecta</taxon>
        <taxon>Pterygota</taxon>
        <taxon>Neoptera</taxon>
        <taxon>Paraneoptera</taxon>
        <taxon>Hemiptera</taxon>
        <taxon>Heteroptera</taxon>
        <taxon>Panheteroptera</taxon>
        <taxon>Cimicomorpha</taxon>
        <taxon>Miridae</taxon>
        <taxon>Dicyphina</taxon>
        <taxon>Nesidiocoris</taxon>
    </lineage>
</organism>
<accession>A0A6H5G1T3</accession>
<dbReference type="Proteomes" id="UP000479000">
    <property type="component" value="Unassembled WGS sequence"/>
</dbReference>
<keyword evidence="2" id="KW-1133">Transmembrane helix</keyword>
<sequence length="430" mass="48691">NMEILCVIYASLVLNNAHSWTLGQKNFQLHKTKSSLTWGADPPVSIGHLPPTCSVMKLSTLFFPVTTLFDAHFLDYTLKLLNSPTSKLDVQTLMFSQPSTCIAILVALAEQVRSSGPNFGAGNCFEICRLKLNIADTVVKFKIEPRSTQLIELVNDHPQTRSIITNGIFSIWRNVSARRSRSVGRRSYYVGCIAKDVADLSWRNCSRGEWLPESKQETLPPPHHHHHHRHHHRHHHHTQLSRMPSHLSFPRRTEMKKVDFIPTVAYARSAPDSETHHAENYFRSGSDGERKSSREAGVGCTQEPVAGEGWGDGRGQATPVGVDLVPRQLRDWKVLASRKEVNGSIGIFLKSRIGTEPQKKPFLLYIYSESLPEQVPSKWKQGRLLAGAEEHVHPLAKMRKKKTVTYLNNIIIMLFICYNLYVIMLLYVIP</sequence>
<name>A0A6H5G1T3_9HEMI</name>
<feature type="compositionally biased region" description="Basic and acidic residues" evidence="1">
    <location>
        <begin position="271"/>
        <end position="294"/>
    </location>
</feature>
<feature type="region of interest" description="Disordered" evidence="1">
    <location>
        <begin position="213"/>
        <end position="246"/>
    </location>
</feature>
<evidence type="ECO:0000313" key="4">
    <source>
        <dbReference type="Proteomes" id="UP000479000"/>
    </source>
</evidence>
<keyword evidence="4" id="KW-1185">Reference proteome</keyword>
<feature type="non-terminal residue" evidence="3">
    <location>
        <position position="1"/>
    </location>
</feature>
<feature type="transmembrane region" description="Helical" evidence="2">
    <location>
        <begin position="406"/>
        <end position="429"/>
    </location>
</feature>
<feature type="region of interest" description="Disordered" evidence="1">
    <location>
        <begin position="269"/>
        <end position="318"/>
    </location>
</feature>
<dbReference type="EMBL" id="CADCXU010004674">
    <property type="protein sequence ID" value="CAA9996543.1"/>
    <property type="molecule type" value="Genomic_DNA"/>
</dbReference>
<feature type="compositionally biased region" description="Basic residues" evidence="1">
    <location>
        <begin position="222"/>
        <end position="239"/>
    </location>
</feature>
<protein>
    <submittedName>
        <fullName evidence="3">Uncharacterized protein</fullName>
    </submittedName>
</protein>
<reference evidence="3 4" key="1">
    <citation type="submission" date="2020-02" db="EMBL/GenBank/DDBJ databases">
        <authorList>
            <person name="Ferguson B K."/>
        </authorList>
    </citation>
    <scope>NUCLEOTIDE SEQUENCE [LARGE SCALE GENOMIC DNA]</scope>
</reference>
<dbReference type="AlphaFoldDB" id="A0A6H5G1T3"/>
<evidence type="ECO:0000256" key="1">
    <source>
        <dbReference type="SAM" id="MobiDB-lite"/>
    </source>
</evidence>
<evidence type="ECO:0000313" key="3">
    <source>
        <dbReference type="EMBL" id="CAA9996543.1"/>
    </source>
</evidence>
<gene>
    <name evidence="3" type="ORF">NTEN_LOCUS3041</name>
</gene>
<evidence type="ECO:0000256" key="2">
    <source>
        <dbReference type="SAM" id="Phobius"/>
    </source>
</evidence>
<keyword evidence="2" id="KW-0472">Membrane</keyword>
<proteinExistence type="predicted"/>